<evidence type="ECO:0000256" key="4">
    <source>
        <dbReference type="ARBA" id="ARBA00022519"/>
    </source>
</evidence>
<dbReference type="Pfam" id="PF03459">
    <property type="entry name" value="TOBE"/>
    <property type="match status" value="1"/>
</dbReference>
<keyword evidence="8" id="KW-0472">Membrane</keyword>
<name>A0A238KK46_9RHOB</name>
<dbReference type="Gene3D" id="3.40.50.300">
    <property type="entry name" value="P-loop containing nucleotide triphosphate hydrolases"/>
    <property type="match status" value="1"/>
</dbReference>
<dbReference type="GO" id="GO:0016020">
    <property type="term" value="C:membrane"/>
    <property type="evidence" value="ECO:0007669"/>
    <property type="project" value="InterPro"/>
</dbReference>
<dbReference type="InterPro" id="IPR003593">
    <property type="entry name" value="AAA+_ATPase"/>
</dbReference>
<organism evidence="12 13">
    <name type="scientific">Actibacterium lipolyticum</name>
    <dbReference type="NCBI Taxonomy" id="1524263"/>
    <lineage>
        <taxon>Bacteria</taxon>
        <taxon>Pseudomonadati</taxon>
        <taxon>Pseudomonadota</taxon>
        <taxon>Alphaproteobacteria</taxon>
        <taxon>Rhodobacterales</taxon>
        <taxon>Roseobacteraceae</taxon>
        <taxon>Actibacterium</taxon>
    </lineage>
</organism>
<evidence type="ECO:0000259" key="10">
    <source>
        <dbReference type="PROSITE" id="PS50893"/>
    </source>
</evidence>
<keyword evidence="7" id="KW-1278">Translocase</keyword>
<keyword evidence="6 12" id="KW-0067">ATP-binding</keyword>
<dbReference type="GO" id="GO:0015098">
    <property type="term" value="F:molybdate ion transmembrane transporter activity"/>
    <property type="evidence" value="ECO:0007669"/>
    <property type="project" value="InterPro"/>
</dbReference>
<dbReference type="GO" id="GO:0016887">
    <property type="term" value="F:ATP hydrolysis activity"/>
    <property type="evidence" value="ECO:0007669"/>
    <property type="project" value="InterPro"/>
</dbReference>
<evidence type="ECO:0000256" key="7">
    <source>
        <dbReference type="ARBA" id="ARBA00022967"/>
    </source>
</evidence>
<dbReference type="EMBL" id="FXYE01000002">
    <property type="protein sequence ID" value="SMX43088.1"/>
    <property type="molecule type" value="Genomic_DNA"/>
</dbReference>
<protein>
    <submittedName>
        <fullName evidence="12">Maltose/maltodextrin import ATP-binding protein MalK</fullName>
        <ecNumber evidence="12">3.6.3.19</ecNumber>
    </submittedName>
</protein>
<evidence type="ECO:0000256" key="8">
    <source>
        <dbReference type="ARBA" id="ARBA00023136"/>
    </source>
</evidence>
<evidence type="ECO:0000259" key="11">
    <source>
        <dbReference type="PROSITE" id="PS51866"/>
    </source>
</evidence>
<dbReference type="InterPro" id="IPR008995">
    <property type="entry name" value="Mo/tungstate-bd_C_term_dom"/>
</dbReference>
<dbReference type="AlphaFoldDB" id="A0A238KK46"/>
<dbReference type="InterPro" id="IPR017871">
    <property type="entry name" value="ABC_transporter-like_CS"/>
</dbReference>
<dbReference type="Gene3D" id="2.40.50.100">
    <property type="match status" value="1"/>
</dbReference>
<dbReference type="InterPro" id="IPR005116">
    <property type="entry name" value="Transp-assoc_OB_typ1"/>
</dbReference>
<keyword evidence="4" id="KW-0997">Cell inner membrane</keyword>
<evidence type="ECO:0000313" key="13">
    <source>
        <dbReference type="Proteomes" id="UP000202922"/>
    </source>
</evidence>
<dbReference type="Proteomes" id="UP000202922">
    <property type="component" value="Unassembled WGS sequence"/>
</dbReference>
<accession>A0A238KK46</accession>
<reference evidence="13" key="1">
    <citation type="submission" date="2017-05" db="EMBL/GenBank/DDBJ databases">
        <authorList>
            <person name="Rodrigo-Torres L."/>
            <person name="Arahal R. D."/>
            <person name="Lucena T."/>
        </authorList>
    </citation>
    <scope>NUCLEOTIDE SEQUENCE [LARGE SCALE GENOMIC DNA]</scope>
    <source>
        <strain evidence="13">CECT 8621</strain>
    </source>
</reference>
<keyword evidence="1" id="KW-0813">Transport</keyword>
<dbReference type="NCBIfam" id="TIGR02142">
    <property type="entry name" value="modC_ABC"/>
    <property type="match status" value="1"/>
</dbReference>
<dbReference type="GO" id="GO:0005524">
    <property type="term" value="F:ATP binding"/>
    <property type="evidence" value="ECO:0007669"/>
    <property type="project" value="UniProtKB-KW"/>
</dbReference>
<dbReference type="PROSITE" id="PS00211">
    <property type="entry name" value="ABC_TRANSPORTER_1"/>
    <property type="match status" value="1"/>
</dbReference>
<evidence type="ECO:0000256" key="3">
    <source>
        <dbReference type="ARBA" id="ARBA00022505"/>
    </source>
</evidence>
<keyword evidence="13" id="KW-1185">Reference proteome</keyword>
<evidence type="ECO:0000256" key="2">
    <source>
        <dbReference type="ARBA" id="ARBA00022475"/>
    </source>
</evidence>
<dbReference type="PANTHER" id="PTHR43514:SF10">
    <property type="entry name" value="MOLYBDENUM IMPORT ATP-BINDING PROTEIN MODC 2"/>
    <property type="match status" value="1"/>
</dbReference>
<dbReference type="InterPro" id="IPR050334">
    <property type="entry name" value="Molybdenum_import_ModC"/>
</dbReference>
<evidence type="ECO:0000256" key="6">
    <source>
        <dbReference type="ARBA" id="ARBA00022840"/>
    </source>
</evidence>
<dbReference type="OrthoDB" id="9802264at2"/>
<dbReference type="PROSITE" id="PS51866">
    <property type="entry name" value="MOP"/>
    <property type="match status" value="1"/>
</dbReference>
<feature type="domain" description="ABC transporter" evidence="10">
    <location>
        <begin position="1"/>
        <end position="234"/>
    </location>
</feature>
<feature type="domain" description="Mop" evidence="11">
    <location>
        <begin position="294"/>
        <end position="361"/>
    </location>
</feature>
<dbReference type="GO" id="GO:0140359">
    <property type="term" value="F:ABC-type transporter activity"/>
    <property type="evidence" value="ECO:0007669"/>
    <property type="project" value="InterPro"/>
</dbReference>
<evidence type="ECO:0000256" key="5">
    <source>
        <dbReference type="ARBA" id="ARBA00022741"/>
    </source>
</evidence>
<keyword evidence="12" id="KW-0378">Hydrolase</keyword>
<evidence type="ECO:0000256" key="1">
    <source>
        <dbReference type="ARBA" id="ARBA00022448"/>
    </source>
</evidence>
<gene>
    <name evidence="12" type="primary">malK_5</name>
    <name evidence="12" type="ORF">COL8621_02209</name>
</gene>
<proteinExistence type="predicted"/>
<dbReference type="InterPro" id="IPR027417">
    <property type="entry name" value="P-loop_NTPase"/>
</dbReference>
<evidence type="ECO:0000256" key="9">
    <source>
        <dbReference type="PROSITE-ProRule" id="PRU01213"/>
    </source>
</evidence>
<dbReference type="InterPro" id="IPR004606">
    <property type="entry name" value="Mop_domain"/>
</dbReference>
<dbReference type="EC" id="3.6.3.19" evidence="12"/>
<dbReference type="InterPro" id="IPR011868">
    <property type="entry name" value="ModC_ABC_ATP-bd"/>
</dbReference>
<dbReference type="PANTHER" id="PTHR43514">
    <property type="entry name" value="ABC TRANSPORTER I FAMILY MEMBER 10"/>
    <property type="match status" value="1"/>
</dbReference>
<dbReference type="InterPro" id="IPR003439">
    <property type="entry name" value="ABC_transporter-like_ATP-bd"/>
</dbReference>
<evidence type="ECO:0000313" key="12">
    <source>
        <dbReference type="EMBL" id="SMX43088.1"/>
    </source>
</evidence>
<dbReference type="Pfam" id="PF00005">
    <property type="entry name" value="ABC_tran"/>
    <property type="match status" value="1"/>
</dbReference>
<dbReference type="RefSeq" id="WP_093967390.1">
    <property type="nucleotide sequence ID" value="NZ_FXYE01000002.1"/>
</dbReference>
<keyword evidence="3 9" id="KW-0500">Molybdenum</keyword>
<keyword evidence="2" id="KW-1003">Cell membrane</keyword>
<keyword evidence="5" id="KW-0547">Nucleotide-binding</keyword>
<dbReference type="SUPFAM" id="SSF50331">
    <property type="entry name" value="MOP-like"/>
    <property type="match status" value="1"/>
</dbReference>
<dbReference type="SMART" id="SM00382">
    <property type="entry name" value="AAA"/>
    <property type="match status" value="1"/>
</dbReference>
<sequence>MNKLSLNLQLARGDFAMNIVHDADLTGITALFGPSGAGKSTVLRAIAGLEADGSGRIAFDGDVWQDSDDRVFVPPHKRGVGMVFQDARLFGHLTVAGNLNFADKRSNGASPISRDAVVHALDLGPLLARRPASLSGGERQRVAMGRALLARPRLLLMDEPLSGLDMRRKAQILPYIARLPDAFGLPVLYVTHAIDEVTRIAGDMIVIGDGRVTAAGPLAETFARLDLDAGGSRFEAGVILNARVSGADEAFRLTRLELEGQTLSMPAAKVAVGDVVQLRVRARDVLLATSPPIGLSAQNILSGQVTEIIEETETAFAEVFVAVGSQCLRARVTRAAVSQLGLAVGQPVFAVLKAISFDRRVL</sequence>
<dbReference type="SUPFAM" id="SSF52540">
    <property type="entry name" value="P-loop containing nucleoside triphosphate hydrolases"/>
    <property type="match status" value="1"/>
</dbReference>
<dbReference type="PROSITE" id="PS50893">
    <property type="entry name" value="ABC_TRANSPORTER_2"/>
    <property type="match status" value="1"/>
</dbReference>